<dbReference type="Proteomes" id="UP000267049">
    <property type="component" value="Unassembled WGS sequence"/>
</dbReference>
<dbReference type="AlphaFoldDB" id="A0A3M8SS95"/>
<evidence type="ECO:0000259" key="1">
    <source>
        <dbReference type="Pfam" id="PF18426"/>
    </source>
</evidence>
<evidence type="ECO:0008006" key="5">
    <source>
        <dbReference type="Google" id="ProtNLM"/>
    </source>
</evidence>
<evidence type="ECO:0000313" key="4">
    <source>
        <dbReference type="Proteomes" id="UP000267049"/>
    </source>
</evidence>
<feature type="domain" description="Tle cognate immunity protein 4 N-terminal" evidence="2">
    <location>
        <begin position="7"/>
        <end position="107"/>
    </location>
</feature>
<protein>
    <recommendedName>
        <fullName evidence="5">Tle cognate immunity protein 4 C-terminal domain-containing protein</fullName>
    </recommendedName>
</protein>
<dbReference type="OrthoDB" id="8752886at2"/>
<evidence type="ECO:0000259" key="2">
    <source>
        <dbReference type="Pfam" id="PF18443"/>
    </source>
</evidence>
<reference evidence="3 4" key="1">
    <citation type="submission" date="2018-11" db="EMBL/GenBank/DDBJ databases">
        <title>Lysobacter cryohumiis sp. nov., isolated from soil in the Tianshan Mountains, Xinjiang, China.</title>
        <authorList>
            <person name="Luo Y."/>
            <person name="Sheng H."/>
        </authorList>
    </citation>
    <scope>NUCLEOTIDE SEQUENCE [LARGE SCALE GENOMIC DNA]</scope>
    <source>
        <strain evidence="3 4">ZS60</strain>
    </source>
</reference>
<dbReference type="Pfam" id="PF18426">
    <property type="entry name" value="Tli4_C"/>
    <property type="match status" value="1"/>
</dbReference>
<gene>
    <name evidence="3" type="ORF">EER27_09215</name>
</gene>
<feature type="domain" description="Tle cognate immunity protein 4 C-terminal" evidence="1">
    <location>
        <begin position="138"/>
        <end position="299"/>
    </location>
</feature>
<proteinExistence type="predicted"/>
<comment type="caution">
    <text evidence="3">The sequence shown here is derived from an EMBL/GenBank/DDBJ whole genome shotgun (WGS) entry which is preliminary data.</text>
</comment>
<dbReference type="InterPro" id="IPR040761">
    <property type="entry name" value="Tli4_N"/>
</dbReference>
<keyword evidence="4" id="KW-1185">Reference proteome</keyword>
<dbReference type="Pfam" id="PF18443">
    <property type="entry name" value="Tli4_N"/>
    <property type="match status" value="1"/>
</dbReference>
<dbReference type="InterPro" id="IPR041290">
    <property type="entry name" value="Tli4_C"/>
</dbReference>
<dbReference type="EMBL" id="RIBS01000004">
    <property type="protein sequence ID" value="RNF83565.1"/>
    <property type="molecule type" value="Genomic_DNA"/>
</dbReference>
<sequence>MQKTGWKTHCFGRLLVDLPAAATINGKYEMRGAPIEKAPATAQGNAAGYIDGRERELRAQKHTTKGSMFLRRADFAGGSAMLLSWDQPGQEYTWKHDTYLVSGSNVFMRRGLVSPSLADRADEQEGGLARGFSARGSEVPTGTGFCIDGGFIAGNEYWPESFQVHVKLPSHPGASLIISSTTQNQVEPSLLDRTGGIGALLAARPGIGTLRKGKTRDTAIDGEEYLVAGSDDGQRLYTFAWEVPGKAESVAEPNITVELMVLKQNRVGDDNPYRPAFTNDEQALELWDGVVRSVRMRPGSI</sequence>
<name>A0A3M8SS95_9GAMM</name>
<evidence type="ECO:0000313" key="3">
    <source>
        <dbReference type="EMBL" id="RNF83565.1"/>
    </source>
</evidence>
<dbReference type="RefSeq" id="WP_123087826.1">
    <property type="nucleotide sequence ID" value="NZ_RIBS01000004.1"/>
</dbReference>
<accession>A0A3M8SS95</accession>
<organism evidence="3 4">
    <name type="scientific">Montanilutibacter psychrotolerans</name>
    <dbReference type="NCBI Taxonomy" id="1327343"/>
    <lineage>
        <taxon>Bacteria</taxon>
        <taxon>Pseudomonadati</taxon>
        <taxon>Pseudomonadota</taxon>
        <taxon>Gammaproteobacteria</taxon>
        <taxon>Lysobacterales</taxon>
        <taxon>Lysobacteraceae</taxon>
        <taxon>Montanilutibacter</taxon>
    </lineage>
</organism>